<dbReference type="EMBL" id="FNAB01000001">
    <property type="protein sequence ID" value="SDC74864.1"/>
    <property type="molecule type" value="Genomic_DNA"/>
</dbReference>
<gene>
    <name evidence="1" type="ORF">SAMN05444580_101779</name>
</gene>
<evidence type="ECO:0000313" key="2">
    <source>
        <dbReference type="Proteomes" id="UP000199417"/>
    </source>
</evidence>
<evidence type="ECO:0000313" key="1">
    <source>
        <dbReference type="EMBL" id="SDC74864.1"/>
    </source>
</evidence>
<protein>
    <submittedName>
        <fullName evidence="1">Uncharacterized protein</fullName>
    </submittedName>
</protein>
<proteinExistence type="predicted"/>
<dbReference type="AlphaFoldDB" id="A0A1G6P5I1"/>
<organism evidence="1 2">
    <name type="scientific">Rhodococcus tukisamuensis</name>
    <dbReference type="NCBI Taxonomy" id="168276"/>
    <lineage>
        <taxon>Bacteria</taxon>
        <taxon>Bacillati</taxon>
        <taxon>Actinomycetota</taxon>
        <taxon>Actinomycetes</taxon>
        <taxon>Mycobacteriales</taxon>
        <taxon>Nocardiaceae</taxon>
        <taxon>Rhodococcus</taxon>
    </lineage>
</organism>
<keyword evidence="2" id="KW-1185">Reference proteome</keyword>
<sequence length="64" mass="7049">MANKSSKRYVDPGWPSAEIQDGDYAVTELSSTRSGGLSPFGEEIEFPLPVSELPYTHPHTVVNR</sequence>
<reference evidence="1 2" key="1">
    <citation type="submission" date="2016-10" db="EMBL/GenBank/DDBJ databases">
        <authorList>
            <person name="de Groot N.N."/>
        </authorList>
    </citation>
    <scope>NUCLEOTIDE SEQUENCE [LARGE SCALE GENOMIC DNA]</scope>
    <source>
        <strain evidence="1 2">JCM 11308</strain>
    </source>
</reference>
<name>A0A1G6P5I1_9NOCA</name>
<dbReference type="STRING" id="168276.SAMN05444580_101779"/>
<dbReference type="Proteomes" id="UP000199417">
    <property type="component" value="Unassembled WGS sequence"/>
</dbReference>
<dbReference type="RefSeq" id="WP_072842977.1">
    <property type="nucleotide sequence ID" value="NZ_FNAB01000001.1"/>
</dbReference>
<accession>A0A1G6P5I1</accession>